<evidence type="ECO:0000313" key="9">
    <source>
        <dbReference type="EMBL" id="KAL0477105.1"/>
    </source>
</evidence>
<evidence type="ECO:0000256" key="7">
    <source>
        <dbReference type="ARBA" id="ARBA00047899"/>
    </source>
</evidence>
<dbReference type="GO" id="GO:0005524">
    <property type="term" value="F:ATP binding"/>
    <property type="evidence" value="ECO:0007669"/>
    <property type="project" value="UniProtKB-KW"/>
</dbReference>
<dbReference type="EC" id="2.7.11.1" evidence="1"/>
<evidence type="ECO:0000256" key="5">
    <source>
        <dbReference type="ARBA" id="ARBA00022777"/>
    </source>
</evidence>
<dbReference type="PANTHER" id="PTHR22983">
    <property type="entry name" value="PROTEIN KINASE RELATED"/>
    <property type="match status" value="1"/>
</dbReference>
<dbReference type="Gene3D" id="1.25.10.10">
    <property type="entry name" value="Leucine-rich Repeat Variant"/>
    <property type="match status" value="1"/>
</dbReference>
<dbReference type="InterPro" id="IPR016024">
    <property type="entry name" value="ARM-type_fold"/>
</dbReference>
<protein>
    <recommendedName>
        <fullName evidence="1">non-specific serine/threonine protein kinase</fullName>
        <ecNumber evidence="1">2.7.11.1</ecNumber>
    </recommendedName>
</protein>
<dbReference type="PANTHER" id="PTHR22983:SF6">
    <property type="entry name" value="SERINE_THREONINE-PROTEIN KINASE 36"/>
    <property type="match status" value="1"/>
</dbReference>
<keyword evidence="2" id="KW-0723">Serine/threonine-protein kinase</keyword>
<dbReference type="GO" id="GO:0005737">
    <property type="term" value="C:cytoplasm"/>
    <property type="evidence" value="ECO:0007669"/>
    <property type="project" value="UniProtKB-ARBA"/>
</dbReference>
<organism evidence="9 10">
    <name type="scientific">Acrasis kona</name>
    <dbReference type="NCBI Taxonomy" id="1008807"/>
    <lineage>
        <taxon>Eukaryota</taxon>
        <taxon>Discoba</taxon>
        <taxon>Heterolobosea</taxon>
        <taxon>Tetramitia</taxon>
        <taxon>Eutetramitia</taxon>
        <taxon>Acrasidae</taxon>
        <taxon>Acrasis</taxon>
    </lineage>
</organism>
<evidence type="ECO:0000256" key="4">
    <source>
        <dbReference type="ARBA" id="ARBA00022741"/>
    </source>
</evidence>
<keyword evidence="5" id="KW-0418">Kinase</keyword>
<keyword evidence="4" id="KW-0547">Nucleotide-binding</keyword>
<dbReference type="AlphaFoldDB" id="A0AAW2YJV5"/>
<evidence type="ECO:0000256" key="6">
    <source>
        <dbReference type="ARBA" id="ARBA00022840"/>
    </source>
</evidence>
<evidence type="ECO:0000256" key="2">
    <source>
        <dbReference type="ARBA" id="ARBA00022527"/>
    </source>
</evidence>
<dbReference type="Proteomes" id="UP001431209">
    <property type="component" value="Unassembled WGS sequence"/>
</dbReference>
<evidence type="ECO:0000256" key="8">
    <source>
        <dbReference type="ARBA" id="ARBA00048679"/>
    </source>
</evidence>
<evidence type="ECO:0000313" key="10">
    <source>
        <dbReference type="Proteomes" id="UP001431209"/>
    </source>
</evidence>
<comment type="caution">
    <text evidence="9">The sequence shown here is derived from an EMBL/GenBank/DDBJ whole genome shotgun (WGS) entry which is preliminary data.</text>
</comment>
<keyword evidence="3" id="KW-0808">Transferase</keyword>
<dbReference type="InterPro" id="IPR011989">
    <property type="entry name" value="ARM-like"/>
</dbReference>
<proteinExistence type="predicted"/>
<name>A0AAW2YJV5_9EUKA</name>
<dbReference type="EMBL" id="JAOPGA020000143">
    <property type="protein sequence ID" value="KAL0477105.1"/>
    <property type="molecule type" value="Genomic_DNA"/>
</dbReference>
<keyword evidence="10" id="KW-1185">Reference proteome</keyword>
<keyword evidence="6" id="KW-0067">ATP-binding</keyword>
<comment type="catalytic activity">
    <reaction evidence="8">
        <text>L-seryl-[protein] + ATP = O-phospho-L-seryl-[protein] + ADP + H(+)</text>
        <dbReference type="Rhea" id="RHEA:17989"/>
        <dbReference type="Rhea" id="RHEA-COMP:9863"/>
        <dbReference type="Rhea" id="RHEA-COMP:11604"/>
        <dbReference type="ChEBI" id="CHEBI:15378"/>
        <dbReference type="ChEBI" id="CHEBI:29999"/>
        <dbReference type="ChEBI" id="CHEBI:30616"/>
        <dbReference type="ChEBI" id="CHEBI:83421"/>
        <dbReference type="ChEBI" id="CHEBI:456216"/>
        <dbReference type="EC" id="2.7.11.1"/>
    </reaction>
</comment>
<reference evidence="9 10" key="1">
    <citation type="submission" date="2024-03" db="EMBL/GenBank/DDBJ databases">
        <title>The Acrasis kona genome and developmental transcriptomes reveal deep origins of eukaryotic multicellular pathways.</title>
        <authorList>
            <person name="Sheikh S."/>
            <person name="Fu C.-J."/>
            <person name="Brown M.W."/>
            <person name="Baldauf S.L."/>
        </authorList>
    </citation>
    <scope>NUCLEOTIDE SEQUENCE [LARGE SCALE GENOMIC DNA]</scope>
    <source>
        <strain evidence="9 10">ATCC MYA-3509</strain>
    </source>
</reference>
<accession>A0AAW2YJV5</accession>
<dbReference type="Pfam" id="PF13646">
    <property type="entry name" value="HEAT_2"/>
    <property type="match status" value="1"/>
</dbReference>
<evidence type="ECO:0000256" key="1">
    <source>
        <dbReference type="ARBA" id="ARBA00012513"/>
    </source>
</evidence>
<sequence length="498" mass="55875">MSITKTLHRVESYTSQCVLFNLLSVIIMNCNLKSRLKLLDGFISDGTLDKCSSLIINQPNLGSQRIEGTGYGFPDVGLLDGMINFYNTFVTSLNQDQVRQFYNNSTAWASICTMMKSLNNNSEISIEGISFCLQFIYSSMCFCESFRDNVMKDRLLLRTITLHIKSDFVKQLLSWPISRGGGQYAVEHVVQKALTILIMILNFQGDCSALIFDIMYKEEVTKHCIYGMTLVDGCDGFVALLSKLITCHSRFAAHVIKFDGFNNALVDSMLGHENVDVVLDYLQIATQLARSSKGYYNNIGATDICVHIKNLIVNKDCRIRSRTCSLIGNMCRHSNYFYEIFLKCNIIPELINRCHDPDQSTRKFACFAIGNACFHSSILLRALKDSVAPLVALLGDEEEKTRANAAGAIGNLVRKSDELVPDLIEQSALIGLMKCLNNRDASTKIALFSLGNCCSYKECRDALKDKDLLSEVKKMKSEPSTDPTIKKYAHRIFIAYET</sequence>
<evidence type="ECO:0000256" key="3">
    <source>
        <dbReference type="ARBA" id="ARBA00022679"/>
    </source>
</evidence>
<comment type="catalytic activity">
    <reaction evidence="7">
        <text>L-threonyl-[protein] + ATP = O-phospho-L-threonyl-[protein] + ADP + H(+)</text>
        <dbReference type="Rhea" id="RHEA:46608"/>
        <dbReference type="Rhea" id="RHEA-COMP:11060"/>
        <dbReference type="Rhea" id="RHEA-COMP:11605"/>
        <dbReference type="ChEBI" id="CHEBI:15378"/>
        <dbReference type="ChEBI" id="CHEBI:30013"/>
        <dbReference type="ChEBI" id="CHEBI:30616"/>
        <dbReference type="ChEBI" id="CHEBI:61977"/>
        <dbReference type="ChEBI" id="CHEBI:456216"/>
        <dbReference type="EC" id="2.7.11.1"/>
    </reaction>
</comment>
<dbReference type="SUPFAM" id="SSF48371">
    <property type="entry name" value="ARM repeat"/>
    <property type="match status" value="1"/>
</dbReference>
<gene>
    <name evidence="9" type="ORF">AKO1_006248</name>
</gene>
<dbReference type="GO" id="GO:0004674">
    <property type="term" value="F:protein serine/threonine kinase activity"/>
    <property type="evidence" value="ECO:0007669"/>
    <property type="project" value="UniProtKB-KW"/>
</dbReference>